<accession>A0ABT3BN89</accession>
<dbReference type="InterPro" id="IPR012340">
    <property type="entry name" value="NA-bd_OB-fold"/>
</dbReference>
<dbReference type="NCBIfam" id="NF001810">
    <property type="entry name" value="PRK00529.1"/>
    <property type="match status" value="1"/>
</dbReference>
<dbReference type="PIRSF" id="PIRSF005901">
    <property type="entry name" value="EF-P"/>
    <property type="match status" value="1"/>
</dbReference>
<evidence type="ECO:0000256" key="2">
    <source>
        <dbReference type="ARBA" id="ARBA00004815"/>
    </source>
</evidence>
<evidence type="ECO:0000256" key="9">
    <source>
        <dbReference type="NCBIfam" id="TIGR00038"/>
    </source>
</evidence>
<dbReference type="CDD" id="cd05794">
    <property type="entry name" value="S1_EF-P_repeat_2"/>
    <property type="match status" value="1"/>
</dbReference>
<comment type="caution">
    <text evidence="13">The sequence shown here is derived from an EMBL/GenBank/DDBJ whole genome shotgun (WGS) entry which is preliminary data.</text>
</comment>
<dbReference type="SMART" id="SM01185">
    <property type="entry name" value="EFP"/>
    <property type="match status" value="1"/>
</dbReference>
<comment type="subcellular location">
    <subcellularLocation>
        <location evidence="1 8">Cytoplasm</location>
    </subcellularLocation>
</comment>
<keyword evidence="5 8" id="KW-0251">Elongation factor</keyword>
<evidence type="ECO:0000259" key="12">
    <source>
        <dbReference type="SMART" id="SM01185"/>
    </source>
</evidence>
<dbReference type="InterPro" id="IPR014722">
    <property type="entry name" value="Rib_uL2_dom2"/>
</dbReference>
<dbReference type="HAMAP" id="MF_00141">
    <property type="entry name" value="EF_P"/>
    <property type="match status" value="1"/>
</dbReference>
<evidence type="ECO:0000313" key="14">
    <source>
        <dbReference type="Proteomes" id="UP001208245"/>
    </source>
</evidence>
<protein>
    <recommendedName>
        <fullName evidence="8 9">Elongation factor P</fullName>
        <shortName evidence="8">EF-P</shortName>
    </recommendedName>
</protein>
<comment type="function">
    <text evidence="7 8">Involved in peptide bond synthesis. Stimulates efficient translation and peptide-bond synthesis on native or reconstituted 70S ribosomes in vitro. Probably functions indirectly by altering the affinity of the ribosome for aminoacyl-tRNA, thus increasing their reactivity as acceptors for peptidyl transferase.</text>
</comment>
<evidence type="ECO:0000256" key="3">
    <source>
        <dbReference type="ARBA" id="ARBA00009479"/>
    </source>
</evidence>
<dbReference type="EMBL" id="JAOXHL010000004">
    <property type="protein sequence ID" value="MCV3728698.1"/>
    <property type="molecule type" value="Genomic_DNA"/>
</dbReference>
<dbReference type="Gene3D" id="2.30.30.30">
    <property type="match status" value="1"/>
</dbReference>
<sequence>MANIIHAKDLRAGHTFFYKDNIYQVIENSFNKTAMREGIVKCKVKNLRTGAITVEVLTGLKVEQALVEKVKMTFSYDDGANYVFMNNETFDQFAIPHQQLEWEKNFIEEGTEVMIMRYEDELLGASLADQIVVTIVEAEEAVQGNSVSNATKRAWLASGFDFQVPQFIKSNEKVIINTANGQYVSRAKQE</sequence>
<keyword evidence="6 8" id="KW-0648">Protein biosynthesis</keyword>
<dbReference type="PANTHER" id="PTHR30053:SF12">
    <property type="entry name" value="ELONGATION FACTOR P (EF-P) FAMILY PROTEIN"/>
    <property type="match status" value="1"/>
</dbReference>
<dbReference type="InterPro" id="IPR020599">
    <property type="entry name" value="Transl_elong_fac_P/YeiP"/>
</dbReference>
<evidence type="ECO:0000256" key="4">
    <source>
        <dbReference type="ARBA" id="ARBA00022490"/>
    </source>
</evidence>
<evidence type="ECO:0000256" key="6">
    <source>
        <dbReference type="ARBA" id="ARBA00022917"/>
    </source>
</evidence>
<evidence type="ECO:0000256" key="10">
    <source>
        <dbReference type="RuleBase" id="RU004389"/>
    </source>
</evidence>
<dbReference type="SUPFAM" id="SSF50249">
    <property type="entry name" value="Nucleic acid-binding proteins"/>
    <property type="match status" value="2"/>
</dbReference>
<evidence type="ECO:0000256" key="8">
    <source>
        <dbReference type="HAMAP-Rule" id="MF_00141"/>
    </source>
</evidence>
<evidence type="ECO:0000256" key="7">
    <source>
        <dbReference type="ARBA" id="ARBA00025469"/>
    </source>
</evidence>
<reference evidence="13 14" key="1">
    <citation type="journal article" date="2020" name="Int. J. Syst. Evol. Microbiol.">
        <title>Ureaplasma miroungigenitalium sp. nov. isolated from northern elephant seals (Mirounga angustirostris) and Ureaplasma zalophigenitalium sp. nov. isolated from California sea lions (Zalophus californianus).</title>
        <authorList>
            <person name="Volokhov D.V."/>
            <person name="Gulland F.M."/>
            <person name="Gao Y."/>
            <person name="Chizhikov V.E."/>
        </authorList>
    </citation>
    <scope>NUCLEOTIDE SEQUENCE [LARGE SCALE GENOMIC DNA]</scope>
    <source>
        <strain evidence="13 14">ES3182-GEN</strain>
    </source>
</reference>
<comment type="pathway">
    <text evidence="2 8">Protein biosynthesis; polypeptide chain elongation.</text>
</comment>
<proteinExistence type="inferred from homology"/>
<dbReference type="InterPro" id="IPR008991">
    <property type="entry name" value="Translation_prot_SH3-like_sf"/>
</dbReference>
<keyword evidence="14" id="KW-1185">Reference proteome</keyword>
<evidence type="ECO:0000256" key="1">
    <source>
        <dbReference type="ARBA" id="ARBA00004496"/>
    </source>
</evidence>
<dbReference type="Proteomes" id="UP001208245">
    <property type="component" value="Unassembled WGS sequence"/>
</dbReference>
<dbReference type="InterPro" id="IPR011768">
    <property type="entry name" value="Transl_elongation_fac_P"/>
</dbReference>
<evidence type="ECO:0000259" key="11">
    <source>
        <dbReference type="SMART" id="SM00841"/>
    </source>
</evidence>
<dbReference type="Pfam" id="PF09285">
    <property type="entry name" value="Elong-fact-P_C"/>
    <property type="match status" value="1"/>
</dbReference>
<name>A0ABT3BN89_9BACT</name>
<dbReference type="CDD" id="cd04470">
    <property type="entry name" value="S1_EF-P_repeat_1"/>
    <property type="match status" value="1"/>
</dbReference>
<dbReference type="RefSeq" id="WP_263822011.1">
    <property type="nucleotide sequence ID" value="NZ_JAOXHK010000005.1"/>
</dbReference>
<evidence type="ECO:0000256" key="5">
    <source>
        <dbReference type="ARBA" id="ARBA00022768"/>
    </source>
</evidence>
<feature type="domain" description="Translation elongation factor P/YeiP central" evidence="12">
    <location>
        <begin position="69"/>
        <end position="123"/>
    </location>
</feature>
<dbReference type="PANTHER" id="PTHR30053">
    <property type="entry name" value="ELONGATION FACTOR P"/>
    <property type="match status" value="1"/>
</dbReference>
<dbReference type="Pfam" id="PF01132">
    <property type="entry name" value="EFP"/>
    <property type="match status" value="1"/>
</dbReference>
<feature type="domain" description="Elongation factor P C-terminal" evidence="11">
    <location>
        <begin position="131"/>
        <end position="186"/>
    </location>
</feature>
<organism evidence="13 14">
    <name type="scientific">Ureaplasma miroungigenitalium</name>
    <dbReference type="NCBI Taxonomy" id="1042321"/>
    <lineage>
        <taxon>Bacteria</taxon>
        <taxon>Bacillati</taxon>
        <taxon>Mycoplasmatota</taxon>
        <taxon>Mycoplasmoidales</taxon>
        <taxon>Mycoplasmoidaceae</taxon>
        <taxon>Ureaplasma</taxon>
    </lineage>
</organism>
<evidence type="ECO:0000313" key="13">
    <source>
        <dbReference type="EMBL" id="MCV3728698.1"/>
    </source>
</evidence>
<dbReference type="GO" id="GO:0003746">
    <property type="term" value="F:translation elongation factor activity"/>
    <property type="evidence" value="ECO:0007669"/>
    <property type="project" value="UniProtKB-KW"/>
</dbReference>
<dbReference type="InterPro" id="IPR015365">
    <property type="entry name" value="Elong-fact-P_C"/>
</dbReference>
<dbReference type="Gene3D" id="2.40.50.140">
    <property type="entry name" value="Nucleic acid-binding proteins"/>
    <property type="match status" value="2"/>
</dbReference>
<dbReference type="InterPro" id="IPR001059">
    <property type="entry name" value="Transl_elong_P/YeiP_cen"/>
</dbReference>
<dbReference type="SUPFAM" id="SSF50104">
    <property type="entry name" value="Translation proteins SH3-like domain"/>
    <property type="match status" value="1"/>
</dbReference>
<dbReference type="InterPro" id="IPR013185">
    <property type="entry name" value="Transl_elong_KOW-like"/>
</dbReference>
<dbReference type="NCBIfam" id="TIGR00038">
    <property type="entry name" value="efp"/>
    <property type="match status" value="1"/>
</dbReference>
<dbReference type="Pfam" id="PF08207">
    <property type="entry name" value="EFP_N"/>
    <property type="match status" value="1"/>
</dbReference>
<dbReference type="SMART" id="SM00841">
    <property type="entry name" value="Elong-fact-P_C"/>
    <property type="match status" value="1"/>
</dbReference>
<keyword evidence="4 8" id="KW-0963">Cytoplasm</keyword>
<gene>
    <name evidence="8 13" type="primary">efp</name>
    <name evidence="13" type="ORF">OF376_02835</name>
</gene>
<comment type="similarity">
    <text evidence="3 8 10">Belongs to the elongation factor P family.</text>
</comment>